<feature type="compositionally biased region" description="Acidic residues" evidence="1">
    <location>
        <begin position="114"/>
        <end position="137"/>
    </location>
</feature>
<dbReference type="HOGENOM" id="CLU_1863964_0_0_11"/>
<dbReference type="RefSeq" id="WP_014173167.1">
    <property type="nucleotide sequence ID" value="NC_016582.1"/>
</dbReference>
<keyword evidence="3" id="KW-1185">Reference proteome</keyword>
<proteinExistence type="predicted"/>
<dbReference type="STRING" id="749414.SBI_00567"/>
<evidence type="ECO:0000313" key="2">
    <source>
        <dbReference type="EMBL" id="ADI03688.1"/>
    </source>
</evidence>
<name>D7C0J7_STRBB</name>
<gene>
    <name evidence="2" type="ordered locus">SBI_00567</name>
</gene>
<dbReference type="AlphaFoldDB" id="D7C0J7"/>
<sequence length="137" mass="14854">MSDDTYDMNLGKMRGALNGLAGLGDRARVLEGQYLADHERYKLWNGDSSHPDDYYEKTQPDDEKTTQTLIGTIKSLGLAITAAHSALLESLDSVKAVHADVTELIEQQERIADDDSGYESDDSGYGSGDDESGGGKH</sequence>
<dbReference type="KEGG" id="sbh:SBI_00567"/>
<feature type="region of interest" description="Disordered" evidence="1">
    <location>
        <begin position="107"/>
        <end position="137"/>
    </location>
</feature>
<protein>
    <submittedName>
        <fullName evidence="2">Uncharacterized protein</fullName>
    </submittedName>
</protein>
<evidence type="ECO:0000313" key="3">
    <source>
        <dbReference type="Proteomes" id="UP000000377"/>
    </source>
</evidence>
<organism evidence="2 3">
    <name type="scientific">Streptomyces bingchenggensis (strain BCW-1)</name>
    <dbReference type="NCBI Taxonomy" id="749414"/>
    <lineage>
        <taxon>Bacteria</taxon>
        <taxon>Bacillati</taxon>
        <taxon>Actinomycetota</taxon>
        <taxon>Actinomycetes</taxon>
        <taxon>Kitasatosporales</taxon>
        <taxon>Streptomycetaceae</taxon>
        <taxon>Streptomyces</taxon>
    </lineage>
</organism>
<dbReference type="PATRIC" id="fig|749414.3.peg.585"/>
<accession>D7C0J7</accession>
<dbReference type="Proteomes" id="UP000000377">
    <property type="component" value="Chromosome"/>
</dbReference>
<dbReference type="EMBL" id="CP002047">
    <property type="protein sequence ID" value="ADI03688.1"/>
    <property type="molecule type" value="Genomic_DNA"/>
</dbReference>
<reference evidence="2 3" key="1">
    <citation type="journal article" date="2010" name="J. Bacteriol.">
        <title>Genome sequence of the milbemycin-producing bacterium Streptomyces bingchenggensis.</title>
        <authorList>
            <person name="Wang X.J."/>
            <person name="Yan Y.J."/>
            <person name="Zhang B."/>
            <person name="An J."/>
            <person name="Wang J.J."/>
            <person name="Tian J."/>
            <person name="Jiang L."/>
            <person name="Chen Y.H."/>
            <person name="Huang S.X."/>
            <person name="Yin M."/>
            <person name="Zhang J."/>
            <person name="Gao A.L."/>
            <person name="Liu C.X."/>
            <person name="Zhu Z.X."/>
            <person name="Xiang W.S."/>
        </authorList>
    </citation>
    <scope>NUCLEOTIDE SEQUENCE [LARGE SCALE GENOMIC DNA]</scope>
    <source>
        <strain evidence="2 3">BCW-1</strain>
    </source>
</reference>
<evidence type="ECO:0000256" key="1">
    <source>
        <dbReference type="SAM" id="MobiDB-lite"/>
    </source>
</evidence>